<protein>
    <submittedName>
        <fullName evidence="2">Uncharacterized protein</fullName>
    </submittedName>
</protein>
<dbReference type="InterPro" id="IPR043993">
    <property type="entry name" value="T4SS_pilin"/>
</dbReference>
<reference evidence="2" key="2">
    <citation type="journal article" date="2021" name="Microbiome">
        <title>Successional dynamics and alternative stable states in a saline activated sludge microbial community over 9 years.</title>
        <authorList>
            <person name="Wang Y."/>
            <person name="Ye J."/>
            <person name="Ju F."/>
            <person name="Liu L."/>
            <person name="Boyd J.A."/>
            <person name="Deng Y."/>
            <person name="Parks D.H."/>
            <person name="Jiang X."/>
            <person name="Yin X."/>
            <person name="Woodcroft B.J."/>
            <person name="Tyson G.W."/>
            <person name="Hugenholtz P."/>
            <person name="Polz M.F."/>
            <person name="Zhang T."/>
        </authorList>
    </citation>
    <scope>NUCLEOTIDE SEQUENCE</scope>
    <source>
        <strain evidence="2">HKST-UBA79</strain>
    </source>
</reference>
<evidence type="ECO:0000313" key="3">
    <source>
        <dbReference type="Proteomes" id="UP000740557"/>
    </source>
</evidence>
<keyword evidence="1" id="KW-1133">Transmembrane helix</keyword>
<keyword evidence="1" id="KW-0472">Membrane</keyword>
<proteinExistence type="predicted"/>
<dbReference type="Proteomes" id="UP000740557">
    <property type="component" value="Unassembled WGS sequence"/>
</dbReference>
<gene>
    <name evidence="2" type="ORF">KC980_00415</name>
</gene>
<comment type="caution">
    <text evidence="2">The sequence shown here is derived from an EMBL/GenBank/DDBJ whole genome shotgun (WGS) entry which is preliminary data.</text>
</comment>
<reference evidence="2" key="1">
    <citation type="submission" date="2020-04" db="EMBL/GenBank/DDBJ databases">
        <authorList>
            <person name="Zhang T."/>
        </authorList>
    </citation>
    <scope>NUCLEOTIDE SEQUENCE</scope>
    <source>
        <strain evidence="2">HKST-UBA79</strain>
    </source>
</reference>
<feature type="transmembrane region" description="Helical" evidence="1">
    <location>
        <begin position="20"/>
        <end position="48"/>
    </location>
</feature>
<dbReference type="Pfam" id="PF18895">
    <property type="entry name" value="T4SS_pilin"/>
    <property type="match status" value="1"/>
</dbReference>
<evidence type="ECO:0000313" key="2">
    <source>
        <dbReference type="EMBL" id="MCA9307955.1"/>
    </source>
</evidence>
<organism evidence="2 3">
    <name type="scientific">candidate division WWE3 bacterium</name>
    <dbReference type="NCBI Taxonomy" id="2053526"/>
    <lineage>
        <taxon>Bacteria</taxon>
        <taxon>Katanobacteria</taxon>
    </lineage>
</organism>
<accession>A0A955J2W1</accession>
<name>A0A955J2W1_UNCKA</name>
<feature type="transmembrane region" description="Helical" evidence="1">
    <location>
        <begin position="69"/>
        <end position="90"/>
    </location>
</feature>
<keyword evidence="1" id="KW-0812">Transmembrane</keyword>
<sequence>MFDLVPKETLSPLKITPITTIGGFLGIILNIIGGVGIAASVGSLLVAGIKYAGATHSGNPKAKDIAKNALTYAVVALVLALMAMTLKVIILNTLGVDNATLNNATPDF</sequence>
<dbReference type="AlphaFoldDB" id="A0A955J2W1"/>
<dbReference type="EMBL" id="JAGQNX010000009">
    <property type="protein sequence ID" value="MCA9307955.1"/>
    <property type="molecule type" value="Genomic_DNA"/>
</dbReference>
<evidence type="ECO:0000256" key="1">
    <source>
        <dbReference type="SAM" id="Phobius"/>
    </source>
</evidence>